<keyword evidence="4" id="KW-1185">Reference proteome</keyword>
<evidence type="ECO:0000313" key="4">
    <source>
        <dbReference type="Proteomes" id="UP000604475"/>
    </source>
</evidence>
<evidence type="ECO:0000259" key="2">
    <source>
        <dbReference type="Pfam" id="PF01636"/>
    </source>
</evidence>
<feature type="compositionally biased region" description="Basic and acidic residues" evidence="1">
    <location>
        <begin position="347"/>
        <end position="357"/>
    </location>
</feature>
<protein>
    <submittedName>
        <fullName evidence="3">Phosphotransferase family protein</fullName>
    </submittedName>
</protein>
<dbReference type="Gene3D" id="3.30.200.20">
    <property type="entry name" value="Phosphorylase Kinase, domain 1"/>
    <property type="match status" value="1"/>
</dbReference>
<organism evidence="3 4">
    <name type="scientific">Frankia nepalensis</name>
    <dbReference type="NCBI Taxonomy" id="1836974"/>
    <lineage>
        <taxon>Bacteria</taxon>
        <taxon>Bacillati</taxon>
        <taxon>Actinomycetota</taxon>
        <taxon>Actinomycetes</taxon>
        <taxon>Frankiales</taxon>
        <taxon>Frankiaceae</taxon>
        <taxon>Frankia</taxon>
    </lineage>
</organism>
<name>A0A937RFA9_9ACTN</name>
<proteinExistence type="predicted"/>
<dbReference type="CDD" id="cd05154">
    <property type="entry name" value="ACAD10_11_N-like"/>
    <property type="match status" value="1"/>
</dbReference>
<dbReference type="PANTHER" id="PTHR21310:SF40">
    <property type="entry name" value="AMINOGLYCOSIDE PHOSPHOTRANSFERASE DOMAIN-CONTAINING PROTEIN-RELATED"/>
    <property type="match status" value="1"/>
</dbReference>
<evidence type="ECO:0000313" key="3">
    <source>
        <dbReference type="EMBL" id="MBL7627799.1"/>
    </source>
</evidence>
<dbReference type="InterPro" id="IPR002575">
    <property type="entry name" value="Aminoglycoside_PTrfase"/>
</dbReference>
<feature type="domain" description="Aminoglycoside phosphotransferase" evidence="2">
    <location>
        <begin position="54"/>
        <end position="255"/>
    </location>
</feature>
<dbReference type="Gene3D" id="3.90.1200.10">
    <property type="match status" value="1"/>
</dbReference>
<feature type="region of interest" description="Disordered" evidence="1">
    <location>
        <begin position="342"/>
        <end position="364"/>
    </location>
</feature>
<dbReference type="EMBL" id="JAEACQ010000164">
    <property type="protein sequence ID" value="MBL7627799.1"/>
    <property type="molecule type" value="Genomic_DNA"/>
</dbReference>
<dbReference type="InterPro" id="IPR011009">
    <property type="entry name" value="Kinase-like_dom_sf"/>
</dbReference>
<dbReference type="Proteomes" id="UP000604475">
    <property type="component" value="Unassembled WGS sequence"/>
</dbReference>
<dbReference type="SUPFAM" id="SSF56112">
    <property type="entry name" value="Protein kinase-like (PK-like)"/>
    <property type="match status" value="1"/>
</dbReference>
<comment type="caution">
    <text evidence="3">The sequence shown here is derived from an EMBL/GenBank/DDBJ whole genome shotgun (WGS) entry which is preliminary data.</text>
</comment>
<accession>A0A937RFA9</accession>
<dbReference type="InterPro" id="IPR051678">
    <property type="entry name" value="AGP_Transferase"/>
</dbReference>
<evidence type="ECO:0000256" key="1">
    <source>
        <dbReference type="SAM" id="MobiDB-lite"/>
    </source>
</evidence>
<dbReference type="AlphaFoldDB" id="A0A937RFA9"/>
<dbReference type="Pfam" id="PF01636">
    <property type="entry name" value="APH"/>
    <property type="match status" value="1"/>
</dbReference>
<reference evidence="3" key="1">
    <citation type="submission" date="2020-12" db="EMBL/GenBank/DDBJ databases">
        <title>Genomic characterization of non-nitrogen-fixing Frankia strains.</title>
        <authorList>
            <person name="Carlos-Shanley C."/>
            <person name="Guerra T."/>
            <person name="Hahn D."/>
        </authorList>
    </citation>
    <scope>NUCLEOTIDE SEQUENCE</scope>
    <source>
        <strain evidence="3">CN6</strain>
    </source>
</reference>
<sequence>MKSNLQYDRLAEWLIRQMGNVDEVRLEEPEDLDFGHSAEMVALTLVSRRGGREHSQDVVVRLRPSEPGLLEPYDMRRQFDILKALESTAVRSPRSLWIEPSGEVLGRPFFVMERVAGEVYERHTPPESDEELLRRMCGSMVTQLAAVHLVDLEATGLSRLGEGHTFLDRELERWAGEMRRVQRGPLPAMERMLEQLRLQQPEPCERIALVHGDPKPGNFAFLDDEVSAVFDWELADVGDPLADIGYLEILWAMPVGITSKRSSLTVEEFVALYEECTGIRVRHRPWYRAMQVFKICVIQLIGSMLFDAGHWDDLRAIDMAHGIQRMVPMGLADLGVTDSPELGPVFPRRERQEEARKRLSVSPR</sequence>
<dbReference type="InterPro" id="IPR041726">
    <property type="entry name" value="ACAD10_11_N"/>
</dbReference>
<gene>
    <name evidence="3" type="ORF">I7412_11580</name>
</gene>
<dbReference type="RefSeq" id="WP_202999856.1">
    <property type="nucleotide sequence ID" value="NZ_JADWYU010000130.1"/>
</dbReference>
<dbReference type="PANTHER" id="PTHR21310">
    <property type="entry name" value="AMINOGLYCOSIDE PHOSPHOTRANSFERASE-RELATED-RELATED"/>
    <property type="match status" value="1"/>
</dbReference>